<sequence>MNANSDPEYNRYADLDFENAKSVSDVPALAQLQAAHGGKSRITIRVDNDILAIFKARAEMTGGNYQTLMNEALRQVAQGQVLADVVRETIRAELRTP</sequence>
<dbReference type="Proteomes" id="UP000434044">
    <property type="component" value="Unassembled WGS sequence"/>
</dbReference>
<accession>A0A6N8EC40</accession>
<name>A0A6N8EC40_9GAMM</name>
<protein>
    <recommendedName>
        <fullName evidence="3">BrnA antitoxin of type II toxin-antitoxin system</fullName>
    </recommendedName>
</protein>
<dbReference type="Pfam" id="PF14384">
    <property type="entry name" value="BrnA_antitoxin"/>
    <property type="match status" value="1"/>
</dbReference>
<evidence type="ECO:0000313" key="1">
    <source>
        <dbReference type="EMBL" id="MTW20918.1"/>
    </source>
</evidence>
<keyword evidence="2" id="KW-1185">Reference proteome</keyword>
<organism evidence="1 2">
    <name type="scientific">Allochromatium palmeri</name>
    <dbReference type="NCBI Taxonomy" id="231048"/>
    <lineage>
        <taxon>Bacteria</taxon>
        <taxon>Pseudomonadati</taxon>
        <taxon>Pseudomonadota</taxon>
        <taxon>Gammaproteobacteria</taxon>
        <taxon>Chromatiales</taxon>
        <taxon>Chromatiaceae</taxon>
        <taxon>Allochromatium</taxon>
    </lineage>
</organism>
<dbReference type="AlphaFoldDB" id="A0A6N8EC40"/>
<evidence type="ECO:0008006" key="3">
    <source>
        <dbReference type="Google" id="ProtNLM"/>
    </source>
</evidence>
<dbReference type="InterPro" id="IPR025528">
    <property type="entry name" value="BrnA_antitoxin"/>
</dbReference>
<dbReference type="OrthoDB" id="5297245at2"/>
<dbReference type="RefSeq" id="WP_155449505.1">
    <property type="nucleotide sequence ID" value="NZ_WNKT01000011.1"/>
</dbReference>
<reference evidence="1 2" key="1">
    <citation type="submission" date="2019-11" db="EMBL/GenBank/DDBJ databases">
        <title>Whole-genome sequence of the anaerobic purple sulfur bacterium Allochromatium palmeri DSM 15591.</title>
        <authorList>
            <person name="Kyndt J.A."/>
            <person name="Meyer T.E."/>
        </authorList>
    </citation>
    <scope>NUCLEOTIDE SEQUENCE [LARGE SCALE GENOMIC DNA]</scope>
    <source>
        <strain evidence="1 2">DSM 15591</strain>
    </source>
</reference>
<dbReference type="EMBL" id="WNKT01000011">
    <property type="protein sequence ID" value="MTW20918.1"/>
    <property type="molecule type" value="Genomic_DNA"/>
</dbReference>
<comment type="caution">
    <text evidence="1">The sequence shown here is derived from an EMBL/GenBank/DDBJ whole genome shotgun (WGS) entry which is preliminary data.</text>
</comment>
<proteinExistence type="predicted"/>
<gene>
    <name evidence="1" type="ORF">GJ668_07365</name>
</gene>
<evidence type="ECO:0000313" key="2">
    <source>
        <dbReference type="Proteomes" id="UP000434044"/>
    </source>
</evidence>